<evidence type="ECO:0000256" key="2">
    <source>
        <dbReference type="ARBA" id="ARBA00023125"/>
    </source>
</evidence>
<dbReference type="InterPro" id="IPR014710">
    <property type="entry name" value="RmlC-like_jellyroll"/>
</dbReference>
<dbReference type="CDD" id="cd00038">
    <property type="entry name" value="CAP_ED"/>
    <property type="match status" value="1"/>
</dbReference>
<dbReference type="InterPro" id="IPR036388">
    <property type="entry name" value="WH-like_DNA-bd_sf"/>
</dbReference>
<dbReference type="InterPro" id="IPR018490">
    <property type="entry name" value="cNMP-bd_dom_sf"/>
</dbReference>
<dbReference type="SMART" id="SM00100">
    <property type="entry name" value="cNMP"/>
    <property type="match status" value="1"/>
</dbReference>
<dbReference type="Gene3D" id="2.60.120.10">
    <property type="entry name" value="Jelly Rolls"/>
    <property type="match status" value="1"/>
</dbReference>
<dbReference type="GO" id="GO:0003677">
    <property type="term" value="F:DNA binding"/>
    <property type="evidence" value="ECO:0007669"/>
    <property type="project" value="UniProtKB-KW"/>
</dbReference>
<dbReference type="GO" id="GO:0003700">
    <property type="term" value="F:DNA-binding transcription factor activity"/>
    <property type="evidence" value="ECO:0007669"/>
    <property type="project" value="TreeGrafter"/>
</dbReference>
<dbReference type="InterPro" id="IPR050397">
    <property type="entry name" value="Env_Response_Regulators"/>
</dbReference>
<protein>
    <submittedName>
        <fullName evidence="5">Cyclic nucleotide-binding:Bacterial regulatory protein, Crp</fullName>
    </submittedName>
</protein>
<sequence length="235" mass="26344">MRRSQIEAAWLGKAECRTCAIRDLVLFADLQEADFQLIHLPVEELMLDAGTTLYHSGDEGVAAFTIRSGLVKLVQYLPDGNRRIVRLLRAGDVAGLEVLAGRPYEHAAQVLQTALVCRLPREVVERLNRETPRLHRQLMNKWSDSLRLADEWLTELNTGTARQRMARLFVHLSGLSEDGLCRMLGREDVGAILSLTTETSSRTVAEFKRLGVVQEIRPNTFRLDRGQLDDIAAGG</sequence>
<gene>
    <name evidence="5" type="ORF">MGR_3206</name>
</gene>
<dbReference type="RefSeq" id="WP_106002185.1">
    <property type="nucleotide sequence ID" value="NZ_CP027527.1"/>
</dbReference>
<proteinExistence type="predicted"/>
<dbReference type="InterPro" id="IPR012318">
    <property type="entry name" value="HTH_CRP"/>
</dbReference>
<feature type="domain" description="Cyclic nucleotide-binding" evidence="4">
    <location>
        <begin position="26"/>
        <end position="145"/>
    </location>
</feature>
<dbReference type="EMBL" id="CU459003">
    <property type="protein sequence ID" value="CAM76479.1"/>
    <property type="molecule type" value="Genomic_DNA"/>
</dbReference>
<dbReference type="PANTHER" id="PTHR24567:SF75">
    <property type="entry name" value="FUMARATE AND NITRATE REDUCTION REGULATORY PROTEIN"/>
    <property type="match status" value="1"/>
</dbReference>
<evidence type="ECO:0000259" key="4">
    <source>
        <dbReference type="PROSITE" id="PS50042"/>
    </source>
</evidence>
<dbReference type="Pfam" id="PF00027">
    <property type="entry name" value="cNMP_binding"/>
    <property type="match status" value="1"/>
</dbReference>
<accession>A4U0S2</accession>
<dbReference type="Pfam" id="PF13545">
    <property type="entry name" value="HTH_Crp_2"/>
    <property type="match status" value="1"/>
</dbReference>
<dbReference type="InterPro" id="IPR000595">
    <property type="entry name" value="cNMP-bd_dom"/>
</dbReference>
<dbReference type="PANTHER" id="PTHR24567">
    <property type="entry name" value="CRP FAMILY TRANSCRIPTIONAL REGULATORY PROTEIN"/>
    <property type="match status" value="1"/>
</dbReference>
<evidence type="ECO:0000313" key="5">
    <source>
        <dbReference type="EMBL" id="CAM76479.1"/>
    </source>
</evidence>
<dbReference type="GO" id="GO:0005829">
    <property type="term" value="C:cytosol"/>
    <property type="evidence" value="ECO:0007669"/>
    <property type="project" value="TreeGrafter"/>
</dbReference>
<dbReference type="Gene3D" id="1.10.10.10">
    <property type="entry name" value="Winged helix-like DNA-binding domain superfamily/Winged helix DNA-binding domain"/>
    <property type="match status" value="1"/>
</dbReference>
<name>A4U0S2_9PROT</name>
<organism evidence="5">
    <name type="scientific">Magnetospirillum gryphiswaldense</name>
    <dbReference type="NCBI Taxonomy" id="55518"/>
    <lineage>
        <taxon>Bacteria</taxon>
        <taxon>Pseudomonadati</taxon>
        <taxon>Pseudomonadota</taxon>
        <taxon>Alphaproteobacteria</taxon>
        <taxon>Rhodospirillales</taxon>
        <taxon>Rhodospirillaceae</taxon>
        <taxon>Magnetospirillum</taxon>
    </lineage>
</organism>
<evidence type="ECO:0000256" key="3">
    <source>
        <dbReference type="ARBA" id="ARBA00023163"/>
    </source>
</evidence>
<dbReference type="SUPFAM" id="SSF51206">
    <property type="entry name" value="cAMP-binding domain-like"/>
    <property type="match status" value="1"/>
</dbReference>
<dbReference type="AlphaFoldDB" id="A4U0S2"/>
<keyword evidence="1" id="KW-0805">Transcription regulation</keyword>
<keyword evidence="3" id="KW-0804">Transcription</keyword>
<reference evidence="5" key="1">
    <citation type="journal article" date="2007" name="J. Bacteriol.">
        <title>Comparative genome analysis of four magnetotactic bacteria reveals a complex set of group-specific genes implicated in magnetosome biomineralization and function.</title>
        <authorList>
            <person name="Richter M."/>
            <person name="Kube M."/>
            <person name="Bazylinski D.A."/>
            <person name="Lombardot T."/>
            <person name="Gloeckner F.O."/>
            <person name="Reinhardt R."/>
            <person name="Schueler D."/>
        </authorList>
    </citation>
    <scope>NUCLEOTIDE SEQUENCE</scope>
    <source>
        <strain evidence="5">MSR-1</strain>
    </source>
</reference>
<keyword evidence="2" id="KW-0238">DNA-binding</keyword>
<evidence type="ECO:0000256" key="1">
    <source>
        <dbReference type="ARBA" id="ARBA00023015"/>
    </source>
</evidence>
<dbReference type="PROSITE" id="PS50042">
    <property type="entry name" value="CNMP_BINDING_3"/>
    <property type="match status" value="1"/>
</dbReference>